<dbReference type="OrthoDB" id="277888at2759"/>
<name>A0A1M8A9X4_MALS4</name>
<dbReference type="STRING" id="1230383.A0A1M8A9X4"/>
<reference evidence="8" key="1">
    <citation type="journal article" date="2017" name="Nucleic Acids Res.">
        <title>Proteogenomics produces comprehensive and highly accurate protein-coding gene annotation in a complete genome assembly of Malassezia sympodialis.</title>
        <authorList>
            <person name="Zhu Y."/>
            <person name="Engstroem P.G."/>
            <person name="Tellgren-Roth C."/>
            <person name="Baudo C.D."/>
            <person name="Kennell J.C."/>
            <person name="Sun S."/>
            <person name="Billmyre R.B."/>
            <person name="Schroeder M.S."/>
            <person name="Andersson A."/>
            <person name="Holm T."/>
            <person name="Sigurgeirsson B."/>
            <person name="Wu G."/>
            <person name="Sankaranarayanan S.R."/>
            <person name="Siddharthan R."/>
            <person name="Sanyal K."/>
            <person name="Lundeberg J."/>
            <person name="Nystedt B."/>
            <person name="Boekhout T."/>
            <person name="Dawson T.L. Jr."/>
            <person name="Heitman J."/>
            <person name="Scheynius A."/>
            <person name="Lehtioe J."/>
        </authorList>
    </citation>
    <scope>NUCLEOTIDE SEQUENCE [LARGE SCALE GENOMIC DNA]</scope>
    <source>
        <strain evidence="8">ATCC 42132</strain>
    </source>
</reference>
<gene>
    <name evidence="7" type="ORF">MSYG_3635</name>
</gene>
<dbReference type="SUPFAM" id="SSF75620">
    <property type="entry name" value="Release factor"/>
    <property type="match status" value="1"/>
</dbReference>
<organism evidence="7 8">
    <name type="scientific">Malassezia sympodialis (strain ATCC 42132)</name>
    <name type="common">Atopic eczema-associated yeast</name>
    <dbReference type="NCBI Taxonomy" id="1230383"/>
    <lineage>
        <taxon>Eukaryota</taxon>
        <taxon>Fungi</taxon>
        <taxon>Dikarya</taxon>
        <taxon>Basidiomycota</taxon>
        <taxon>Ustilaginomycotina</taxon>
        <taxon>Malasseziomycetes</taxon>
        <taxon>Malasseziales</taxon>
        <taxon>Malasseziaceae</taxon>
        <taxon>Malassezia</taxon>
    </lineage>
</organism>
<dbReference type="PANTHER" id="PTHR46203:SF1">
    <property type="entry name" value="MITOCHONDRIAL TRANSLATION RELEASE FACTOR IN RESCUE"/>
    <property type="match status" value="1"/>
</dbReference>
<keyword evidence="8" id="KW-1185">Reference proteome</keyword>
<evidence type="ECO:0000256" key="4">
    <source>
        <dbReference type="ARBA" id="ARBA00023128"/>
    </source>
</evidence>
<feature type="domain" description="Prokaryotic-type class I peptide chain release factors" evidence="6">
    <location>
        <begin position="308"/>
        <end position="415"/>
    </location>
</feature>
<accession>A0A1M8A9X4</accession>
<dbReference type="GO" id="GO:0003747">
    <property type="term" value="F:translation release factor activity"/>
    <property type="evidence" value="ECO:0007669"/>
    <property type="project" value="InterPro"/>
</dbReference>
<feature type="region of interest" description="Disordered" evidence="5">
    <location>
        <begin position="382"/>
        <end position="422"/>
    </location>
</feature>
<sequence length="422" mass="47028">MARHRAPLSRLARASRDTTSMPWYGASARRARGGLGALRRWVSTLRHVPASEAAPREVPTPLLFIAAPRWTGGAPAQEQFAPLWTHLREQGFSSLFLDLDPDTHGRPPSEILALMEDEMVRLLRHPPPEVGVPPFPPALTAAGAVCAVAEQYASSHPLSALQLVDPPLSMARAAVDYPHLLGPEALPEFHFEPFFPARVVWTARALAEREARQVPWFERHRIEAQRDDDEGDVDRYEWASLEQGADEMGRWLEDDAGLPATDSEYVDDAAAAGSADAPPTRVPPGTLPDWFHTGAYEFARDGSKKRPITLDESDLRERFIRGRGPGGQAINKLSTNVELVHEPTGTRITCQATRSRAQNREIARRQMSQRLELLIKQSWGPMRGGAQVPRALAPSVLQSQWDKARRRKQNKRKKQQRRAASP</sequence>
<comment type="similarity">
    <text evidence="2">Belongs to the prokaryotic/mitochondrial release factor family.</text>
</comment>
<dbReference type="PANTHER" id="PTHR46203">
    <property type="entry name" value="PROBABLE PEPTIDE CHAIN RELEASE FACTOR C12ORF65"/>
    <property type="match status" value="1"/>
</dbReference>
<dbReference type="VEuPathDB" id="FungiDB:MSYG_3635"/>
<dbReference type="GO" id="GO:0005739">
    <property type="term" value="C:mitochondrion"/>
    <property type="evidence" value="ECO:0007669"/>
    <property type="project" value="UniProtKB-SubCell"/>
</dbReference>
<keyword evidence="3" id="KW-0809">Transit peptide</keyword>
<dbReference type="Proteomes" id="UP000186303">
    <property type="component" value="Chromosome 6"/>
</dbReference>
<proteinExistence type="inferred from homology"/>
<dbReference type="InterPro" id="IPR052405">
    <property type="entry name" value="Mito_Transl_Release_Factor"/>
</dbReference>
<dbReference type="OMA" id="YEWASLE"/>
<evidence type="ECO:0000256" key="1">
    <source>
        <dbReference type="ARBA" id="ARBA00004173"/>
    </source>
</evidence>
<dbReference type="EMBL" id="LT671826">
    <property type="protein sequence ID" value="SHO79285.1"/>
    <property type="molecule type" value="Genomic_DNA"/>
</dbReference>
<evidence type="ECO:0000259" key="6">
    <source>
        <dbReference type="Pfam" id="PF00472"/>
    </source>
</evidence>
<feature type="compositionally biased region" description="Basic residues" evidence="5">
    <location>
        <begin position="404"/>
        <end position="422"/>
    </location>
</feature>
<dbReference type="InterPro" id="IPR000352">
    <property type="entry name" value="Pep_chain_release_fac_I"/>
</dbReference>
<evidence type="ECO:0000256" key="3">
    <source>
        <dbReference type="ARBA" id="ARBA00022946"/>
    </source>
</evidence>
<dbReference type="GO" id="GO:0032543">
    <property type="term" value="P:mitochondrial translation"/>
    <property type="evidence" value="ECO:0007669"/>
    <property type="project" value="UniProtKB-ARBA"/>
</dbReference>
<evidence type="ECO:0000256" key="2">
    <source>
        <dbReference type="ARBA" id="ARBA00010835"/>
    </source>
</evidence>
<dbReference type="InterPro" id="IPR045853">
    <property type="entry name" value="Pep_chain_release_fac_I_sf"/>
</dbReference>
<evidence type="ECO:0000313" key="8">
    <source>
        <dbReference type="Proteomes" id="UP000186303"/>
    </source>
</evidence>
<dbReference type="AlphaFoldDB" id="A0A1M8A9X4"/>
<dbReference type="Pfam" id="PF00472">
    <property type="entry name" value="RF-1"/>
    <property type="match status" value="1"/>
</dbReference>
<keyword evidence="4" id="KW-0496">Mitochondrion</keyword>
<evidence type="ECO:0000256" key="5">
    <source>
        <dbReference type="SAM" id="MobiDB-lite"/>
    </source>
</evidence>
<protein>
    <recommendedName>
        <fullName evidence="6">Prokaryotic-type class I peptide chain release factors domain-containing protein</fullName>
    </recommendedName>
</protein>
<comment type="subcellular location">
    <subcellularLocation>
        <location evidence="1">Mitochondrion</location>
    </subcellularLocation>
</comment>
<dbReference type="Gene3D" id="3.30.160.20">
    <property type="match status" value="1"/>
</dbReference>
<evidence type="ECO:0000313" key="7">
    <source>
        <dbReference type="EMBL" id="SHO79285.1"/>
    </source>
</evidence>